<dbReference type="Gramene" id="TraesARI7D03G04470380.1">
    <property type="protein sequence ID" value="TraesARI7D03G04470380.1"/>
    <property type="gene ID" value="TraesARI7D03G04470380"/>
</dbReference>
<dbReference type="Gramene" id="TraesCS7D03G0705100.1">
    <property type="protein sequence ID" value="TraesCS7D03G0705100.1.CDS"/>
    <property type="gene ID" value="TraesCS7D03G0705100"/>
</dbReference>
<dbReference type="Gramene" id="TraesJUL7D03G04438220.1">
    <property type="protein sequence ID" value="TraesJUL7D03G04438220.1"/>
    <property type="gene ID" value="TraesJUL7D03G04438220"/>
</dbReference>
<dbReference type="Gramene" id="TraesLDM7D03G04400800.1">
    <property type="protein sequence ID" value="TraesLDM7D03G04400800.1"/>
    <property type="gene ID" value="TraesLDM7D03G04400800"/>
</dbReference>
<reference evidence="1" key="2">
    <citation type="submission" date="2018-10" db="UniProtKB">
        <authorList>
            <consortium name="EnsemblPlants"/>
        </authorList>
    </citation>
    <scope>IDENTIFICATION</scope>
</reference>
<dbReference type="Gramene" id="TraesMAC7D03G04386520.1">
    <property type="protein sequence ID" value="TraesMAC7D03G04386520.1"/>
    <property type="gene ID" value="TraesMAC7D03G04386520"/>
</dbReference>
<organism evidence="1">
    <name type="scientific">Triticum aestivum</name>
    <name type="common">Wheat</name>
    <dbReference type="NCBI Taxonomy" id="4565"/>
    <lineage>
        <taxon>Eukaryota</taxon>
        <taxon>Viridiplantae</taxon>
        <taxon>Streptophyta</taxon>
        <taxon>Embryophyta</taxon>
        <taxon>Tracheophyta</taxon>
        <taxon>Spermatophyta</taxon>
        <taxon>Magnoliopsida</taxon>
        <taxon>Liliopsida</taxon>
        <taxon>Poales</taxon>
        <taxon>Poaceae</taxon>
        <taxon>BOP clade</taxon>
        <taxon>Pooideae</taxon>
        <taxon>Triticodae</taxon>
        <taxon>Triticeae</taxon>
        <taxon>Triticinae</taxon>
        <taxon>Triticum</taxon>
    </lineage>
</organism>
<dbReference type="Gramene" id="TraesCS7D02G295600.1">
    <property type="protein sequence ID" value="TraesCS7D02G295600.1"/>
    <property type="gene ID" value="TraesCS7D02G295600"/>
</dbReference>
<evidence type="ECO:0000313" key="1">
    <source>
        <dbReference type="EnsemblPlants" id="TraesCS7D02G295600.1"/>
    </source>
</evidence>
<dbReference type="PANTHER" id="PTHR46537:SF10">
    <property type="entry name" value="OS05G0497600 PROTEIN"/>
    <property type="match status" value="1"/>
</dbReference>
<dbReference type="PANTHER" id="PTHR46537">
    <property type="entry name" value="OS11G0578200 PROTEIN"/>
    <property type="match status" value="1"/>
</dbReference>
<proteinExistence type="predicted"/>
<dbReference type="Gene3D" id="3.10.20.90">
    <property type="entry name" value="Phosphatidylinositol 3-kinase Catalytic Subunit, Chain A, domain 1"/>
    <property type="match status" value="1"/>
</dbReference>
<dbReference type="EnsemblPlants" id="TraesCS7D02G295600.1">
    <property type="protein sequence ID" value="TraesCS7D02G295600.1"/>
    <property type="gene ID" value="TraesCS7D02G295600"/>
</dbReference>
<dbReference type="STRING" id="4565.A0A3B6TSF8"/>
<gene>
    <name evidence="1" type="primary">LOC123166324</name>
</gene>
<dbReference type="PaxDb" id="4565-Traes_7DL_653B0917D.2"/>
<dbReference type="AlphaFoldDB" id="A0A3B6TSF8"/>
<dbReference type="InterPro" id="IPR044592">
    <property type="entry name" value="RING1A/B"/>
</dbReference>
<dbReference type="Gramene" id="TraesROB_scaffold_016784_01G000300.1">
    <property type="protein sequence ID" value="TraesROB_scaffold_016784_01G000300.1"/>
    <property type="gene ID" value="TraesROB_scaffold_016784_01G000300"/>
</dbReference>
<name>A0A3B6TSF8_WHEAT</name>
<dbReference type="Gramene" id="TraesSYM7D03G04447960.1">
    <property type="protein sequence ID" value="TraesSYM7D03G04447960.1"/>
    <property type="gene ID" value="TraesSYM7D03G04447960"/>
</dbReference>
<dbReference type="OrthoDB" id="1909774at2759"/>
<keyword evidence="2" id="KW-1185">Reference proteome</keyword>
<dbReference type="Gramene" id="TraesLAC7D03G04341200.1">
    <property type="protein sequence ID" value="TraesLAC7D03G04341200.1"/>
    <property type="gene ID" value="TraesLAC7D03G04341200"/>
</dbReference>
<evidence type="ECO:0000313" key="2">
    <source>
        <dbReference type="Proteomes" id="UP000019116"/>
    </source>
</evidence>
<protein>
    <submittedName>
        <fullName evidence="1">Uncharacterized protein</fullName>
    </submittedName>
</protein>
<dbReference type="Gramene" id="TraesPARA_EIv1.0_2578410.1">
    <property type="protein sequence ID" value="TraesPARA_EIv1.0_2578410.1.CDS"/>
    <property type="gene ID" value="TraesPARA_EIv1.0_2578410"/>
</dbReference>
<dbReference type="Gramene" id="TraesJAG7D03G04377280.1">
    <property type="protein sequence ID" value="TraesJAG7D03G04377280.1"/>
    <property type="gene ID" value="TraesJAG7D03G04377280"/>
</dbReference>
<dbReference type="Gramene" id="TraesNOR7D03G04443180.1">
    <property type="protein sequence ID" value="TraesNOR7D03G04443180.1"/>
    <property type="gene ID" value="TraesNOR7D03G04443180"/>
</dbReference>
<dbReference type="Gramene" id="TraesCLE_scaffold_035197_01G000100.1">
    <property type="protein sequence ID" value="TraesCLE_scaffold_035197_01G000100.1"/>
    <property type="gene ID" value="TraesCLE_scaffold_035197_01G000100"/>
</dbReference>
<accession>A0A3B6TSF8</accession>
<dbReference type="RefSeq" id="XP_044440045.1">
    <property type="nucleotide sequence ID" value="XM_044584110.1"/>
</dbReference>
<reference evidence="1" key="1">
    <citation type="submission" date="2018-08" db="EMBL/GenBank/DDBJ databases">
        <authorList>
            <person name="Rossello M."/>
        </authorList>
    </citation>
    <scope>NUCLEOTIDE SEQUENCE [LARGE SCALE GENOMIC DNA]</scope>
    <source>
        <strain evidence="1">cv. Chinese Spring</strain>
    </source>
</reference>
<dbReference type="Proteomes" id="UP000019116">
    <property type="component" value="Chromosome 7D"/>
</dbReference>
<dbReference type="Gramene" id="TraesWEE_scaffold_006659_01G000500.1">
    <property type="protein sequence ID" value="TraesWEE_scaffold_006659_01G000500.1"/>
    <property type="gene ID" value="TraesWEE_scaffold_006659_01G000500"/>
</dbReference>
<dbReference type="Gramene" id="TraesCAD_scaffold_035779_01G000100.1">
    <property type="protein sequence ID" value="TraesCAD_scaffold_035779_01G000100.1"/>
    <property type="gene ID" value="TraesCAD_scaffold_035779_01G000100"/>
</dbReference>
<dbReference type="Gramene" id="TraesSTA7D03G04388260.1">
    <property type="protein sequence ID" value="TraesSTA7D03G04388260.1"/>
    <property type="gene ID" value="TraesSTA7D03G04388260"/>
</dbReference>
<dbReference type="GeneID" id="123166324"/>
<sequence>MPKLEKSYLSCQPTFSVSHLCQFVALQLSRQAAEVEIYFRKNSINGSLKTEDTSADNEAKMERLDGLERLKEESSLFELYPMLASGVGDLELLYSVKAQG</sequence>